<accession>A0AC61MXX3</accession>
<reference evidence="1" key="1">
    <citation type="submission" date="2021-01" db="EMBL/GenBank/DDBJ databases">
        <title>Complete genome sequence of Clostridiales bacterium R-7.</title>
        <authorList>
            <person name="Mahoney-Kurpe S.C."/>
            <person name="Palevich N."/>
            <person name="Koike S."/>
            <person name="Moon C.D."/>
            <person name="Attwood G.T."/>
        </authorList>
    </citation>
    <scope>NUCLEOTIDE SEQUENCE</scope>
    <source>
        <strain evidence="1">R-7</strain>
    </source>
</reference>
<protein>
    <submittedName>
        <fullName evidence="1">DUF896 domain-containing protein</fullName>
    </submittedName>
</protein>
<evidence type="ECO:0000313" key="1">
    <source>
        <dbReference type="EMBL" id="QUC67869.1"/>
    </source>
</evidence>
<dbReference type="Proteomes" id="UP000682782">
    <property type="component" value="Chromosome"/>
</dbReference>
<organism evidence="1 2">
    <name type="scientific">Aristaeella hokkaidonensis</name>
    <dbReference type="NCBI Taxonomy" id="3046382"/>
    <lineage>
        <taxon>Bacteria</taxon>
        <taxon>Bacillati</taxon>
        <taxon>Bacillota</taxon>
        <taxon>Clostridia</taxon>
        <taxon>Eubacteriales</taxon>
        <taxon>Aristaeellaceae</taxon>
        <taxon>Aristaeella</taxon>
    </lineage>
</organism>
<dbReference type="EMBL" id="CP068393">
    <property type="protein sequence ID" value="QUC67869.1"/>
    <property type="molecule type" value="Genomic_DNA"/>
</dbReference>
<sequence length="72" mass="8438">MEKKKIERINELARKKKAVGLTEAETAEQAELRREYLAEYRENMKAMLDNLVIQEQDGTRHALKQKDNPPVQ</sequence>
<evidence type="ECO:0000313" key="2">
    <source>
        <dbReference type="Proteomes" id="UP000682782"/>
    </source>
</evidence>
<keyword evidence="2" id="KW-1185">Reference proteome</keyword>
<gene>
    <name evidence="1" type="ORF">JYE49_03995</name>
</gene>
<name>A0AC61MXX3_9FIRM</name>
<proteinExistence type="predicted"/>